<proteinExistence type="predicted"/>
<reference evidence="2 3" key="1">
    <citation type="submission" date="2023-04" db="EMBL/GenBank/DDBJ databases">
        <title>Spirochaete genome identified in red abalone sample constitutes a novel genus.</title>
        <authorList>
            <person name="Sharma S.P."/>
            <person name="Purcell C.M."/>
            <person name="Hyde J.R."/>
            <person name="Severin A.J."/>
        </authorList>
    </citation>
    <scope>NUCLEOTIDE SEQUENCE [LARGE SCALE GENOMIC DNA]</scope>
    <source>
        <strain evidence="2 3">SP-2023</strain>
    </source>
</reference>
<evidence type="ECO:0000259" key="1">
    <source>
        <dbReference type="Pfam" id="PF01551"/>
    </source>
</evidence>
<evidence type="ECO:0000313" key="3">
    <source>
        <dbReference type="Proteomes" id="UP001228690"/>
    </source>
</evidence>
<dbReference type="PANTHER" id="PTHR21666">
    <property type="entry name" value="PEPTIDASE-RELATED"/>
    <property type="match status" value="1"/>
</dbReference>
<protein>
    <submittedName>
        <fullName evidence="2">M23 family metallopeptidase</fullName>
        <ecNumber evidence="2">3.4.-.-</ecNumber>
    </submittedName>
</protein>
<dbReference type="GO" id="GO:0016787">
    <property type="term" value="F:hydrolase activity"/>
    <property type="evidence" value="ECO:0007669"/>
    <property type="project" value="UniProtKB-KW"/>
</dbReference>
<dbReference type="InterPro" id="IPR050570">
    <property type="entry name" value="Cell_wall_metabolism_enzyme"/>
</dbReference>
<dbReference type="PANTHER" id="PTHR21666:SF270">
    <property type="entry name" value="MUREIN HYDROLASE ACTIVATOR ENVC"/>
    <property type="match status" value="1"/>
</dbReference>
<dbReference type="Pfam" id="PF01551">
    <property type="entry name" value="Peptidase_M23"/>
    <property type="match status" value="1"/>
</dbReference>
<dbReference type="CDD" id="cd12797">
    <property type="entry name" value="M23_peptidase"/>
    <property type="match status" value="1"/>
</dbReference>
<dbReference type="InterPro" id="IPR011055">
    <property type="entry name" value="Dup_hybrid_motif"/>
</dbReference>
<feature type="domain" description="M23ase beta-sheet core" evidence="1">
    <location>
        <begin position="255"/>
        <end position="349"/>
    </location>
</feature>
<dbReference type="EC" id="3.4.-.-" evidence="2"/>
<evidence type="ECO:0000313" key="2">
    <source>
        <dbReference type="EMBL" id="WGK68896.1"/>
    </source>
</evidence>
<accession>A0ABY8MG29</accession>
<keyword evidence="3" id="KW-1185">Reference proteome</keyword>
<dbReference type="SUPFAM" id="SSF51261">
    <property type="entry name" value="Duplicated hybrid motif"/>
    <property type="match status" value="1"/>
</dbReference>
<name>A0ABY8MG29_9SPIO</name>
<dbReference type="Gene3D" id="2.70.70.10">
    <property type="entry name" value="Glucose Permease (Domain IIA)"/>
    <property type="match status" value="1"/>
</dbReference>
<sequence length="370" mass="40981">MKRGACVPGCARRAETAEREAGKPWVRQSLGRGFGQRFRQGKCLPVLGLLLLAWCLSAQLSAQKLYAPDRVGQGRILQSFIYPVRNSDSVEFTLLNSQGKVVARSRGFLLNYERGTLVKKLDGRMKDWVTVGLLGITSTQESGNYILRATIAKKKSRSQLLERPIYIRKHEFPGETIKVSAKMNSVLNPKDPDLIARQRTQSNELWAILKNDNPEYLFYNGALLRPLEDGQGRTSSAYGYVRKYVYPGGKTVNSVHKGYDIAAAQGIHILASGDGLVVMAKDRIVTGKTVMIAVLPGIFLKYQHMSVISVTEGSSVKRGDLIGEVGRTGFATGNHVHTELWVSARRVDPSLYFNEPLIDTNRIISMIAAN</sequence>
<dbReference type="RefSeq" id="WP_326927083.1">
    <property type="nucleotide sequence ID" value="NZ_CP123443.1"/>
</dbReference>
<dbReference type="Proteomes" id="UP001228690">
    <property type="component" value="Chromosome"/>
</dbReference>
<dbReference type="InterPro" id="IPR016047">
    <property type="entry name" value="M23ase_b-sheet_dom"/>
</dbReference>
<keyword evidence="2" id="KW-0378">Hydrolase</keyword>
<dbReference type="EMBL" id="CP123443">
    <property type="protein sequence ID" value="WGK68896.1"/>
    <property type="molecule type" value="Genomic_DNA"/>
</dbReference>
<gene>
    <name evidence="2" type="ORF">P0082_10475</name>
</gene>
<organism evidence="2 3">
    <name type="scientific">Candidatus Haliotispira prima</name>
    <dbReference type="NCBI Taxonomy" id="3034016"/>
    <lineage>
        <taxon>Bacteria</taxon>
        <taxon>Pseudomonadati</taxon>
        <taxon>Spirochaetota</taxon>
        <taxon>Spirochaetia</taxon>
        <taxon>Spirochaetales</taxon>
        <taxon>Spirochaetaceae</taxon>
        <taxon>Candidatus Haliotispira</taxon>
    </lineage>
</organism>